<evidence type="ECO:0000313" key="2">
    <source>
        <dbReference type="Proteomes" id="UP000188354"/>
    </source>
</evidence>
<accession>A0A4P1RP84</accession>
<dbReference type="EMBL" id="CM007363">
    <property type="protein sequence ID" value="OIW15696.1"/>
    <property type="molecule type" value="Genomic_DNA"/>
</dbReference>
<dbReference type="AlphaFoldDB" id="A0A4P1RP84"/>
<dbReference type="SUPFAM" id="SSF53756">
    <property type="entry name" value="UDP-Glycosyltransferase/glycogen phosphorylase"/>
    <property type="match status" value="1"/>
</dbReference>
<keyword evidence="2" id="KW-1185">Reference proteome</keyword>
<reference evidence="1 2" key="1">
    <citation type="journal article" date="2017" name="Plant Biotechnol. J.">
        <title>A comprehensive draft genome sequence for lupin (Lupinus angustifolius), an emerging health food: insights into plant-microbe interactions and legume evolution.</title>
        <authorList>
            <person name="Hane J.K."/>
            <person name="Ming Y."/>
            <person name="Kamphuis L.G."/>
            <person name="Nelson M.N."/>
            <person name="Garg G."/>
            <person name="Atkins C.A."/>
            <person name="Bayer P.E."/>
            <person name="Bravo A."/>
            <person name="Bringans S."/>
            <person name="Cannon S."/>
            <person name="Edwards D."/>
            <person name="Foley R."/>
            <person name="Gao L.L."/>
            <person name="Harrison M.J."/>
            <person name="Huang W."/>
            <person name="Hurgobin B."/>
            <person name="Li S."/>
            <person name="Liu C.W."/>
            <person name="McGrath A."/>
            <person name="Morahan G."/>
            <person name="Murray J."/>
            <person name="Weller J."/>
            <person name="Jian J."/>
            <person name="Singh K.B."/>
        </authorList>
    </citation>
    <scope>NUCLEOTIDE SEQUENCE [LARGE SCALE GENOMIC DNA]</scope>
    <source>
        <strain evidence="2">cv. Tanjil</strain>
        <tissue evidence="1">Whole plant</tissue>
    </source>
</reference>
<gene>
    <name evidence="1" type="ORF">TanjilG_04231</name>
</gene>
<dbReference type="Proteomes" id="UP000188354">
    <property type="component" value="Chromosome LG03"/>
</dbReference>
<evidence type="ECO:0000313" key="1">
    <source>
        <dbReference type="EMBL" id="OIW15696.1"/>
    </source>
</evidence>
<name>A0A4P1RP84_LUPAN</name>
<dbReference type="Gramene" id="OIW15696">
    <property type="protein sequence ID" value="OIW15696"/>
    <property type="gene ID" value="TanjilG_04231"/>
</dbReference>
<organism evidence="1 2">
    <name type="scientific">Lupinus angustifolius</name>
    <name type="common">Narrow-leaved blue lupine</name>
    <dbReference type="NCBI Taxonomy" id="3871"/>
    <lineage>
        <taxon>Eukaryota</taxon>
        <taxon>Viridiplantae</taxon>
        <taxon>Streptophyta</taxon>
        <taxon>Embryophyta</taxon>
        <taxon>Tracheophyta</taxon>
        <taxon>Spermatophyta</taxon>
        <taxon>Magnoliopsida</taxon>
        <taxon>eudicotyledons</taxon>
        <taxon>Gunneridae</taxon>
        <taxon>Pentapetalae</taxon>
        <taxon>rosids</taxon>
        <taxon>fabids</taxon>
        <taxon>Fabales</taxon>
        <taxon>Fabaceae</taxon>
        <taxon>Papilionoideae</taxon>
        <taxon>50 kb inversion clade</taxon>
        <taxon>genistoids sensu lato</taxon>
        <taxon>core genistoids</taxon>
        <taxon>Genisteae</taxon>
        <taxon>Lupinus</taxon>
    </lineage>
</organism>
<protein>
    <submittedName>
        <fullName evidence="1">Uncharacterized protein</fullName>
    </submittedName>
</protein>
<proteinExistence type="predicted"/>
<sequence>MLPYCWGLVLNCAYIVQVWRVGLKLNGLGHKDVEDGLAKVMTDKEMDNRLIKLRQKIMGMQGDGEDKTGTFMLKAFVEYLNKPSSTTIHENSS</sequence>